<comment type="function">
    <text evidence="7">Required for the translocation of lipopolysaccharide (LPS) from the inner membrane to the outer membrane.</text>
</comment>
<keyword evidence="3 6" id="KW-0812">Transmembrane</keyword>
<dbReference type="PANTHER" id="PTHR37481:SF1">
    <property type="entry name" value="LIPOPOLYSACCHARIDE EXPORT SYSTEM PROTEIN LPTC"/>
    <property type="match status" value="1"/>
</dbReference>
<evidence type="ECO:0000313" key="8">
    <source>
        <dbReference type="EMBL" id="MDT0595992.1"/>
    </source>
</evidence>
<dbReference type="InterPro" id="IPR052363">
    <property type="entry name" value="LPS_export_LptC"/>
</dbReference>
<dbReference type="HAMAP" id="MF_01915">
    <property type="entry name" value="LPS_assembly_LptC"/>
    <property type="match status" value="1"/>
</dbReference>
<comment type="subunit">
    <text evidence="6">Component of the lipopolysaccharide transport and assembly complex. Interacts with LptA and the LptBFG transporter complex.</text>
</comment>
<reference evidence="8 9" key="1">
    <citation type="submission" date="2023-09" db="EMBL/GenBank/DDBJ databases">
        <authorList>
            <person name="Rey-Velasco X."/>
        </authorList>
    </citation>
    <scope>NUCLEOTIDE SEQUENCE [LARGE SCALE GENOMIC DNA]</scope>
    <source>
        <strain evidence="8 9">P117</strain>
    </source>
</reference>
<dbReference type="Pfam" id="PF06835">
    <property type="entry name" value="LptC"/>
    <property type="match status" value="1"/>
</dbReference>
<comment type="caution">
    <text evidence="8">The sequence shown here is derived from an EMBL/GenBank/DDBJ whole genome shotgun (WGS) entry which is preliminary data.</text>
</comment>
<evidence type="ECO:0000256" key="1">
    <source>
        <dbReference type="ARBA" id="ARBA00022475"/>
    </source>
</evidence>
<evidence type="ECO:0000256" key="4">
    <source>
        <dbReference type="ARBA" id="ARBA00022989"/>
    </source>
</evidence>
<dbReference type="PIRSF" id="PIRSF028513">
    <property type="entry name" value="LptC"/>
    <property type="match status" value="1"/>
</dbReference>
<sequence length="186" mass="21302">MNRIGWSIALIFSAVLALYLPTLLEPEDALNENNRDGSLIPNYKAVNLNSKLYDKEGKLSHQMAAEQMEHYEELGFAVFTNPVYTLYLDSGEPWQVTANEATLHDNNRIQLEKNVKIVNLRTEEYVREINTEYIEINLQNKTLMSDQIVEISGLDYSVVSVGLFGDLTTQQYELKDHVQTQFKPSL</sequence>
<protein>
    <recommendedName>
        <fullName evidence="6 7">Lipopolysaccharide export system protein LptC</fullName>
    </recommendedName>
</protein>
<keyword evidence="4 6" id="KW-1133">Transmembrane helix</keyword>
<keyword evidence="5 6" id="KW-0472">Membrane</keyword>
<evidence type="ECO:0000256" key="2">
    <source>
        <dbReference type="ARBA" id="ARBA00022519"/>
    </source>
</evidence>
<gene>
    <name evidence="6 8" type="primary">lptC</name>
    <name evidence="8" type="ORF">RM552_14145</name>
</gene>
<dbReference type="NCBIfam" id="TIGR04409">
    <property type="entry name" value="LptC_YrbK"/>
    <property type="match status" value="1"/>
</dbReference>
<dbReference type="EMBL" id="JAVRHX010000004">
    <property type="protein sequence ID" value="MDT0595992.1"/>
    <property type="molecule type" value="Genomic_DNA"/>
</dbReference>
<accession>A0ABU2ZTM6</accession>
<comment type="similarity">
    <text evidence="6 7">Belongs to the LptC family.</text>
</comment>
<dbReference type="Proteomes" id="UP001253545">
    <property type="component" value="Unassembled WGS sequence"/>
</dbReference>
<keyword evidence="1 6" id="KW-1003">Cell membrane</keyword>
<keyword evidence="9" id="KW-1185">Reference proteome</keyword>
<comment type="function">
    <text evidence="6">Involved in the assembly of lipopolysaccharide (LPS). Required for the translocation of LPS from the inner membrane to the outer membrane. Facilitates the transfer of LPS from the inner membrane to the periplasmic protein LptA. Could be a docking site for LptA.</text>
</comment>
<dbReference type="Gene3D" id="2.60.450.10">
    <property type="entry name" value="Lipopolysaccharide (LPS) transport protein A like domain"/>
    <property type="match status" value="1"/>
</dbReference>
<proteinExistence type="inferred from homology"/>
<dbReference type="InterPro" id="IPR026265">
    <property type="entry name" value="LptC"/>
</dbReference>
<dbReference type="InterPro" id="IPR010664">
    <property type="entry name" value="LipoPS_assembly_LptC-rel"/>
</dbReference>
<evidence type="ECO:0000256" key="6">
    <source>
        <dbReference type="HAMAP-Rule" id="MF_01915"/>
    </source>
</evidence>
<name>A0ABU2ZTM6_9ALTE</name>
<evidence type="ECO:0000313" key="9">
    <source>
        <dbReference type="Proteomes" id="UP001253545"/>
    </source>
</evidence>
<evidence type="ECO:0000256" key="3">
    <source>
        <dbReference type="ARBA" id="ARBA00022692"/>
    </source>
</evidence>
<dbReference type="PANTHER" id="PTHR37481">
    <property type="entry name" value="LIPOPOLYSACCHARIDE EXPORT SYSTEM PROTEIN LPTC"/>
    <property type="match status" value="1"/>
</dbReference>
<comment type="subcellular location">
    <subcellularLocation>
        <location evidence="6">Cell inner membrane</location>
        <topology evidence="6">Single-pass membrane protein</topology>
    </subcellularLocation>
</comment>
<keyword evidence="2 6" id="KW-0997">Cell inner membrane</keyword>
<dbReference type="RefSeq" id="WP_311369505.1">
    <property type="nucleotide sequence ID" value="NZ_JAVRHX010000004.1"/>
</dbReference>
<organism evidence="8 9">
    <name type="scientific">Glaciecola petra</name>
    <dbReference type="NCBI Taxonomy" id="3075602"/>
    <lineage>
        <taxon>Bacteria</taxon>
        <taxon>Pseudomonadati</taxon>
        <taxon>Pseudomonadota</taxon>
        <taxon>Gammaproteobacteria</taxon>
        <taxon>Alteromonadales</taxon>
        <taxon>Alteromonadaceae</taxon>
        <taxon>Glaciecola</taxon>
    </lineage>
</organism>
<evidence type="ECO:0000256" key="5">
    <source>
        <dbReference type="ARBA" id="ARBA00023136"/>
    </source>
</evidence>
<evidence type="ECO:0000256" key="7">
    <source>
        <dbReference type="PIRNR" id="PIRNR028513"/>
    </source>
</evidence>